<organism evidence="2 3">
    <name type="scientific">Uncinocarpus reesii (strain UAMH 1704)</name>
    <dbReference type="NCBI Taxonomy" id="336963"/>
    <lineage>
        <taxon>Eukaryota</taxon>
        <taxon>Fungi</taxon>
        <taxon>Dikarya</taxon>
        <taxon>Ascomycota</taxon>
        <taxon>Pezizomycotina</taxon>
        <taxon>Eurotiomycetes</taxon>
        <taxon>Eurotiomycetidae</taxon>
        <taxon>Onygenales</taxon>
        <taxon>Onygenaceae</taxon>
        <taxon>Uncinocarpus</taxon>
    </lineage>
</organism>
<proteinExistence type="predicted"/>
<gene>
    <name evidence="2" type="ORF">UREG_00997</name>
</gene>
<dbReference type="GeneID" id="8441818"/>
<dbReference type="AlphaFoldDB" id="C4JFI3"/>
<dbReference type="RefSeq" id="XP_002541481.1">
    <property type="nucleotide sequence ID" value="XM_002541435.1"/>
</dbReference>
<feature type="transmembrane region" description="Helical" evidence="1">
    <location>
        <begin position="98"/>
        <end position="119"/>
    </location>
</feature>
<keyword evidence="1" id="KW-0472">Membrane</keyword>
<name>C4JFI3_UNCRE</name>
<evidence type="ECO:0000313" key="2">
    <source>
        <dbReference type="EMBL" id="EEP76148.1"/>
    </source>
</evidence>
<sequence length="126" mass="13504">MSSAMYCRFADPNLCLGEVFRSSDVVLTPCDRYTTFCCGQNEAARNCCNTENGTVNVIAGAAIFPPAESTTDPTSTATSSPTILPQDCQSSNCQPPKIAAIVLGAAFGCVSVLAGYLWYRRRQVFE</sequence>
<dbReference type="HOGENOM" id="CLU_1983223_0_0_1"/>
<dbReference type="InParanoid" id="C4JFI3"/>
<dbReference type="KEGG" id="ure:UREG_00997"/>
<dbReference type="OrthoDB" id="5215637at2759"/>
<dbReference type="Proteomes" id="UP000002058">
    <property type="component" value="Unassembled WGS sequence"/>
</dbReference>
<dbReference type="EMBL" id="CH476615">
    <property type="protein sequence ID" value="EEP76148.1"/>
    <property type="molecule type" value="Genomic_DNA"/>
</dbReference>
<evidence type="ECO:0000313" key="3">
    <source>
        <dbReference type="Proteomes" id="UP000002058"/>
    </source>
</evidence>
<reference evidence="3" key="1">
    <citation type="journal article" date="2009" name="Genome Res.">
        <title>Comparative genomic analyses of the human fungal pathogens Coccidioides and their relatives.</title>
        <authorList>
            <person name="Sharpton T.J."/>
            <person name="Stajich J.E."/>
            <person name="Rounsley S.D."/>
            <person name="Gardner M.J."/>
            <person name="Wortman J.R."/>
            <person name="Jordar V.S."/>
            <person name="Maiti R."/>
            <person name="Kodira C.D."/>
            <person name="Neafsey D.E."/>
            <person name="Zeng Q."/>
            <person name="Hung C.-Y."/>
            <person name="McMahan C."/>
            <person name="Muszewska A."/>
            <person name="Grynberg M."/>
            <person name="Mandel M.A."/>
            <person name="Kellner E.M."/>
            <person name="Barker B.M."/>
            <person name="Galgiani J.N."/>
            <person name="Orbach M.J."/>
            <person name="Kirkland T.N."/>
            <person name="Cole G.T."/>
            <person name="Henn M.R."/>
            <person name="Birren B.W."/>
            <person name="Taylor J.W."/>
        </authorList>
    </citation>
    <scope>NUCLEOTIDE SEQUENCE [LARGE SCALE GENOMIC DNA]</scope>
    <source>
        <strain evidence="3">UAMH 1704</strain>
    </source>
</reference>
<protein>
    <submittedName>
        <fullName evidence="2">Uncharacterized protein</fullName>
    </submittedName>
</protein>
<evidence type="ECO:0000256" key="1">
    <source>
        <dbReference type="SAM" id="Phobius"/>
    </source>
</evidence>
<keyword evidence="1" id="KW-0812">Transmembrane</keyword>
<dbReference type="VEuPathDB" id="FungiDB:UREG_00997"/>
<keyword evidence="1" id="KW-1133">Transmembrane helix</keyword>
<keyword evidence="3" id="KW-1185">Reference proteome</keyword>
<accession>C4JFI3</accession>